<protein>
    <recommendedName>
        <fullName evidence="5">Phage protein</fullName>
    </recommendedName>
</protein>
<dbReference type="EMBL" id="NGNX01000033">
    <property type="protein sequence ID" value="OYR90994.1"/>
    <property type="molecule type" value="Genomic_DNA"/>
</dbReference>
<keyword evidence="4" id="KW-1185">Reference proteome</keyword>
<reference evidence="2 3" key="1">
    <citation type="submission" date="2017-04" db="EMBL/GenBank/DDBJ databases">
        <authorList>
            <person name="Afonso C.L."/>
            <person name="Miller P.J."/>
            <person name="Scott M.A."/>
            <person name="Spackman E."/>
            <person name="Goraichik I."/>
            <person name="Dimitrov K.M."/>
            <person name="Suarez D.L."/>
            <person name="Swayne D.E."/>
        </authorList>
    </citation>
    <scope>NUCLEOTIDE SEQUENCE [LARGE SCALE GENOMIC DNA]</scope>
    <source>
        <strain evidence="2 3">609q</strain>
    </source>
</reference>
<proteinExistence type="predicted"/>
<reference evidence="3 4" key="3">
    <citation type="submission" date="2017-09" db="EMBL/GenBank/DDBJ databases">
        <title>Tripartite evolution among Lactobacillus johnsonii, Lactobacillus taiwanensis, Lactobacillus reuteri and their rodent host.</title>
        <authorList>
            <person name="Wang T."/>
            <person name="Knowles S."/>
            <person name="Cheng C."/>
        </authorList>
    </citation>
    <scope>NUCLEOTIDE SEQUENCE [LARGE SCALE GENOMIC DNA]</scope>
    <source>
        <strain evidence="2 3">609q</strain>
        <strain evidence="1 4">609u</strain>
    </source>
</reference>
<evidence type="ECO:0000313" key="2">
    <source>
        <dbReference type="EMBL" id="OYR90994.1"/>
    </source>
</evidence>
<evidence type="ECO:0008006" key="5">
    <source>
        <dbReference type="Google" id="ProtNLM"/>
    </source>
</evidence>
<evidence type="ECO:0000313" key="3">
    <source>
        <dbReference type="Proteomes" id="UP000215828"/>
    </source>
</evidence>
<dbReference type="RefSeq" id="WP_094496522.1">
    <property type="nucleotide sequence ID" value="NZ_NGNV01000044.1"/>
</dbReference>
<dbReference type="Proteomes" id="UP000216316">
    <property type="component" value="Unassembled WGS sequence"/>
</dbReference>
<organism evidence="2 3">
    <name type="scientific">Lactobacillus taiwanensis</name>
    <dbReference type="NCBI Taxonomy" id="508451"/>
    <lineage>
        <taxon>Bacteria</taxon>
        <taxon>Bacillati</taxon>
        <taxon>Bacillota</taxon>
        <taxon>Bacilli</taxon>
        <taxon>Lactobacillales</taxon>
        <taxon>Lactobacillaceae</taxon>
        <taxon>Lactobacillus</taxon>
    </lineage>
</organism>
<evidence type="ECO:0000313" key="1">
    <source>
        <dbReference type="EMBL" id="OYR87374.1"/>
    </source>
</evidence>
<sequence>MKIKIFNRIGSEDKQDFENQICRFIKNKEVIDIKYQTALAIAASDQMGSTGEFDESVLVMYEEPNTIKQKAFEYVTDDSKVNDFVKNHDVIKIEHFSATADDITAIVTYRENKEEKNND</sequence>
<dbReference type="EMBL" id="NGNV01000044">
    <property type="protein sequence ID" value="OYR87374.1"/>
    <property type="molecule type" value="Genomic_DNA"/>
</dbReference>
<dbReference type="Proteomes" id="UP000215828">
    <property type="component" value="Unassembled WGS sequence"/>
</dbReference>
<reference evidence="1 4" key="2">
    <citation type="submission" date="2017-05" db="EMBL/GenBank/DDBJ databases">
        <authorList>
            <person name="Lin X.B."/>
            <person name="Stothard P."/>
            <person name="Tasseva G."/>
            <person name="Walter J."/>
        </authorList>
    </citation>
    <scope>NUCLEOTIDE SEQUENCE [LARGE SCALE GENOMIC DNA]</scope>
    <source>
        <strain evidence="1 4">609u</strain>
    </source>
</reference>
<evidence type="ECO:0000313" key="4">
    <source>
        <dbReference type="Proteomes" id="UP000216316"/>
    </source>
</evidence>
<accession>A0A256LC28</accession>
<name>A0A256LC28_9LACO</name>
<gene>
    <name evidence="1" type="ORF">CBF53_07950</name>
    <name evidence="2" type="ORF">CBF70_07390</name>
</gene>
<dbReference type="AlphaFoldDB" id="A0A256LC28"/>
<comment type="caution">
    <text evidence="2">The sequence shown here is derived from an EMBL/GenBank/DDBJ whole genome shotgun (WGS) entry which is preliminary data.</text>
</comment>